<dbReference type="Gene3D" id="3.30.160.60">
    <property type="entry name" value="Classic Zinc Finger"/>
    <property type="match status" value="1"/>
</dbReference>
<protein>
    <recommendedName>
        <fullName evidence="7">Endolytic murein transglycosylase</fullName>
        <ecNumber evidence="7">4.2.2.29</ecNumber>
    </recommendedName>
    <alternativeName>
        <fullName evidence="7">Peptidoglycan lytic transglycosylase</fullName>
    </alternativeName>
    <alternativeName>
        <fullName evidence="7">Peptidoglycan polymerization terminase</fullName>
    </alternativeName>
</protein>
<dbReference type="Pfam" id="PF02618">
    <property type="entry name" value="YceG"/>
    <property type="match status" value="1"/>
</dbReference>
<evidence type="ECO:0000256" key="4">
    <source>
        <dbReference type="ARBA" id="ARBA00023136"/>
    </source>
</evidence>
<keyword evidence="9" id="KW-1185">Reference proteome</keyword>
<dbReference type="Gene3D" id="3.30.1490.480">
    <property type="entry name" value="Endolytic murein transglycosylase"/>
    <property type="match status" value="1"/>
</dbReference>
<dbReference type="PANTHER" id="PTHR30518">
    <property type="entry name" value="ENDOLYTIC MUREIN TRANSGLYCOSYLASE"/>
    <property type="match status" value="1"/>
</dbReference>
<dbReference type="PROSITE" id="PS51257">
    <property type="entry name" value="PROKAR_LIPOPROTEIN"/>
    <property type="match status" value="1"/>
</dbReference>
<keyword evidence="7" id="KW-0997">Cell inner membrane</keyword>
<dbReference type="GO" id="GO:0071555">
    <property type="term" value="P:cell wall organization"/>
    <property type="evidence" value="ECO:0007669"/>
    <property type="project" value="UniProtKB-KW"/>
</dbReference>
<dbReference type="GO" id="GO:0008932">
    <property type="term" value="F:lytic endotransglycosylase activity"/>
    <property type="evidence" value="ECO:0007669"/>
    <property type="project" value="UniProtKB-UniRule"/>
</dbReference>
<dbReference type="GO" id="GO:0009252">
    <property type="term" value="P:peptidoglycan biosynthetic process"/>
    <property type="evidence" value="ECO:0007669"/>
    <property type="project" value="UniProtKB-UniRule"/>
</dbReference>
<comment type="subcellular location">
    <subcellularLocation>
        <location evidence="7">Cell inner membrane</location>
        <topology evidence="7">Single-pass membrane protein</topology>
    </subcellularLocation>
</comment>
<proteinExistence type="inferred from homology"/>
<dbReference type="Proteomes" id="UP000253740">
    <property type="component" value="Unassembled WGS sequence"/>
</dbReference>
<organism evidence="8">
    <name type="scientific">Mizugakiibacter sediminis</name>
    <dbReference type="NCBI Taxonomy" id="1475481"/>
    <lineage>
        <taxon>Bacteria</taxon>
        <taxon>Pseudomonadati</taxon>
        <taxon>Pseudomonadota</taxon>
        <taxon>Gammaproteobacteria</taxon>
        <taxon>Lysobacterales</taxon>
        <taxon>Rhodanobacteraceae</taxon>
        <taxon>Mizugakiibacter</taxon>
    </lineage>
</organism>
<keyword evidence="3 7" id="KW-1133">Transmembrane helix</keyword>
<comment type="catalytic activity">
    <reaction evidence="7">
        <text>a peptidoglycan chain = a peptidoglycan chain with N-acetyl-1,6-anhydromuramyl-[peptide] at the reducing end + a peptidoglycan chain with N-acetylglucosamine at the non-reducing end.</text>
        <dbReference type="EC" id="4.2.2.29"/>
    </reaction>
</comment>
<gene>
    <name evidence="7" type="primary">mltG</name>
    <name evidence="8" type="ORF">MBSD_n0205</name>
</gene>
<keyword evidence="5 7" id="KW-0456">Lyase</keyword>
<dbReference type="InterPro" id="IPR003770">
    <property type="entry name" value="MLTG-like"/>
</dbReference>
<comment type="function">
    <text evidence="7">Functions as a peptidoglycan terminase that cleaves nascent peptidoglycan strands endolytically to terminate their elongation.</text>
</comment>
<evidence type="ECO:0000256" key="6">
    <source>
        <dbReference type="ARBA" id="ARBA00023316"/>
    </source>
</evidence>
<comment type="similarity">
    <text evidence="7">Belongs to the transglycosylase MltG family.</text>
</comment>
<accession>A0A0K8QKB2</accession>
<evidence type="ECO:0000256" key="2">
    <source>
        <dbReference type="ARBA" id="ARBA00022692"/>
    </source>
</evidence>
<dbReference type="GO" id="GO:0005886">
    <property type="term" value="C:plasma membrane"/>
    <property type="evidence" value="ECO:0007669"/>
    <property type="project" value="UniProtKB-SubCell"/>
</dbReference>
<evidence type="ECO:0000256" key="5">
    <source>
        <dbReference type="ARBA" id="ARBA00023239"/>
    </source>
</evidence>
<evidence type="ECO:0000313" key="8">
    <source>
        <dbReference type="EMBL" id="GAP64922.1"/>
    </source>
</evidence>
<evidence type="ECO:0000256" key="7">
    <source>
        <dbReference type="HAMAP-Rule" id="MF_02065"/>
    </source>
</evidence>
<dbReference type="NCBIfam" id="TIGR00247">
    <property type="entry name" value="endolytic transglycosylase MltG"/>
    <property type="match status" value="1"/>
</dbReference>
<keyword evidence="2 7" id="KW-0812">Transmembrane</keyword>
<dbReference type="PANTHER" id="PTHR30518:SF2">
    <property type="entry name" value="ENDOLYTIC MUREIN TRANSGLYCOSYLASE"/>
    <property type="match status" value="1"/>
</dbReference>
<dbReference type="STRING" id="1475481.GCA_000953855_00207"/>
<evidence type="ECO:0000256" key="3">
    <source>
        <dbReference type="ARBA" id="ARBA00022989"/>
    </source>
</evidence>
<feature type="transmembrane region" description="Helical" evidence="7">
    <location>
        <begin position="12"/>
        <end position="33"/>
    </location>
</feature>
<keyword evidence="1 7" id="KW-1003">Cell membrane</keyword>
<feature type="site" description="Important for catalytic activity" evidence="7">
    <location>
        <position position="228"/>
    </location>
</feature>
<dbReference type="AlphaFoldDB" id="A0A0K8QKB2"/>
<name>A0A0K8QKB2_9GAMM</name>
<evidence type="ECO:0000313" key="9">
    <source>
        <dbReference type="Proteomes" id="UP000253740"/>
    </source>
</evidence>
<reference evidence="8" key="1">
    <citation type="submission" date="2015-08" db="EMBL/GenBank/DDBJ databases">
        <title>Complete DNA Sequence of Pseudomonas syringae pv. actinidiae, the Causal Agent of Kiwifruit Canker Disease.</title>
        <authorList>
            <person name="Rikkerink E.H.A."/>
            <person name="Fineran P.C."/>
        </authorList>
    </citation>
    <scope>NUCLEOTIDE SEQUENCE</scope>
    <source>
        <strain evidence="8">SkMP5</strain>
    </source>
</reference>
<dbReference type="EMBL" id="DF970138">
    <property type="protein sequence ID" value="GAP64922.1"/>
    <property type="molecule type" value="Genomic_DNA"/>
</dbReference>
<sequence length="346" mass="38267">MTRRRGDRGSLLTRLSVALVLLGACAAGVWLWADWSRFADAPLAIGAQGRTVEVARGMTLKDIVQALRAQEVSAAPAWYWRALAARMGVAGHLHAGEYALDPGLTPRTLLERMAAGRVLQHRLTIVEGWTFRQLRDELRRADKLEHATADLGDDEVMRRLGFPGEAPEGRFLPETYAYVKGDSDLDVLRRAHEAMQKYLAVQWAQRDPAVPLETPYQALVLASIVEKETGRGEERAEIAGVFERRLKLGMRLQTDPAVIYGLGSEYDGNLRKRDLEADTPYNTYTRAGLPPTPIALPGKAAIAAVLHPAPGDALYFVARGDGTHQFSATLEEHNRAVARYQLGRKR</sequence>
<evidence type="ECO:0000256" key="1">
    <source>
        <dbReference type="ARBA" id="ARBA00022475"/>
    </source>
</evidence>
<keyword evidence="6 7" id="KW-0961">Cell wall biogenesis/degradation</keyword>
<dbReference type="CDD" id="cd08010">
    <property type="entry name" value="MltG_like"/>
    <property type="match status" value="1"/>
</dbReference>
<keyword evidence="4 7" id="KW-0472">Membrane</keyword>
<dbReference type="EC" id="4.2.2.29" evidence="7"/>
<dbReference type="FunFam" id="3.30.160.60:FF:000242">
    <property type="entry name" value="Endolytic murein transglycosylase"/>
    <property type="match status" value="1"/>
</dbReference>
<dbReference type="HAMAP" id="MF_02065">
    <property type="entry name" value="MltG"/>
    <property type="match status" value="1"/>
</dbReference>